<dbReference type="Gene3D" id="1.10.287.130">
    <property type="match status" value="1"/>
</dbReference>
<dbReference type="InterPro" id="IPR001610">
    <property type="entry name" value="PAC"/>
</dbReference>
<dbReference type="Proteomes" id="UP001213664">
    <property type="component" value="Chromosome"/>
</dbReference>
<accession>A0AAJ5X125</accession>
<dbReference type="SUPFAM" id="SSF52172">
    <property type="entry name" value="CheY-like"/>
    <property type="match status" value="1"/>
</dbReference>
<dbReference type="Pfam" id="PF13426">
    <property type="entry name" value="PAS_9"/>
    <property type="match status" value="1"/>
</dbReference>
<name>A0AAJ5X125_9CAUL</name>
<dbReference type="PANTHER" id="PTHR43065:SF42">
    <property type="entry name" value="TWO-COMPONENT SENSOR PPRA"/>
    <property type="match status" value="1"/>
</dbReference>
<evidence type="ECO:0000259" key="6">
    <source>
        <dbReference type="PROSITE" id="PS50109"/>
    </source>
</evidence>
<dbReference type="SMART" id="SM00086">
    <property type="entry name" value="PAC"/>
    <property type="match status" value="1"/>
</dbReference>
<dbReference type="SUPFAM" id="SSF55785">
    <property type="entry name" value="PYP-like sensor domain (PAS domain)"/>
    <property type="match status" value="1"/>
</dbReference>
<dbReference type="PROSITE" id="PS50110">
    <property type="entry name" value="RESPONSE_REGULATORY"/>
    <property type="match status" value="1"/>
</dbReference>
<feature type="domain" description="Histidine kinase" evidence="6">
    <location>
        <begin position="174"/>
        <end position="395"/>
    </location>
</feature>
<dbReference type="CDD" id="cd00082">
    <property type="entry name" value="HisKA"/>
    <property type="match status" value="1"/>
</dbReference>
<feature type="domain" description="PAS" evidence="8">
    <location>
        <begin position="33"/>
        <end position="106"/>
    </location>
</feature>
<dbReference type="EMBL" id="CP119326">
    <property type="protein sequence ID" value="WEK39118.1"/>
    <property type="molecule type" value="Genomic_DNA"/>
</dbReference>
<evidence type="ECO:0000256" key="5">
    <source>
        <dbReference type="SAM" id="MobiDB-lite"/>
    </source>
</evidence>
<dbReference type="InterPro" id="IPR036097">
    <property type="entry name" value="HisK_dim/P_sf"/>
</dbReference>
<dbReference type="InterPro" id="IPR001789">
    <property type="entry name" value="Sig_transdc_resp-reg_receiver"/>
</dbReference>
<dbReference type="Pfam" id="PF02518">
    <property type="entry name" value="HATPase_c"/>
    <property type="match status" value="1"/>
</dbReference>
<keyword evidence="3 4" id="KW-0597">Phosphoprotein</keyword>
<dbReference type="InterPro" id="IPR003661">
    <property type="entry name" value="HisK_dim/P_dom"/>
</dbReference>
<feature type="region of interest" description="Disordered" evidence="5">
    <location>
        <begin position="539"/>
        <end position="559"/>
    </location>
</feature>
<dbReference type="PROSITE" id="PS50113">
    <property type="entry name" value="PAC"/>
    <property type="match status" value="1"/>
</dbReference>
<dbReference type="EC" id="2.7.13.3" evidence="2"/>
<dbReference type="Gene3D" id="3.30.450.20">
    <property type="entry name" value="PAS domain"/>
    <property type="match status" value="1"/>
</dbReference>
<dbReference type="Pfam" id="PF00072">
    <property type="entry name" value="Response_reg"/>
    <property type="match status" value="1"/>
</dbReference>
<dbReference type="CDD" id="cd00130">
    <property type="entry name" value="PAS"/>
    <property type="match status" value="1"/>
</dbReference>
<dbReference type="SUPFAM" id="SSF47384">
    <property type="entry name" value="Homodimeric domain of signal transducing histidine kinase"/>
    <property type="match status" value="1"/>
</dbReference>
<dbReference type="PANTHER" id="PTHR43065">
    <property type="entry name" value="SENSOR HISTIDINE KINASE"/>
    <property type="match status" value="1"/>
</dbReference>
<dbReference type="SMART" id="SM00388">
    <property type="entry name" value="HisKA"/>
    <property type="match status" value="1"/>
</dbReference>
<keyword evidence="10" id="KW-0808">Transferase</keyword>
<evidence type="ECO:0000259" key="7">
    <source>
        <dbReference type="PROSITE" id="PS50110"/>
    </source>
</evidence>
<dbReference type="Gene3D" id="3.30.565.10">
    <property type="entry name" value="Histidine kinase-like ATPase, C-terminal domain"/>
    <property type="match status" value="1"/>
</dbReference>
<evidence type="ECO:0000313" key="10">
    <source>
        <dbReference type="EMBL" id="WEK39118.1"/>
    </source>
</evidence>
<dbReference type="InterPro" id="IPR005467">
    <property type="entry name" value="His_kinase_dom"/>
</dbReference>
<protein>
    <recommendedName>
        <fullName evidence="2">histidine kinase</fullName>
        <ecNumber evidence="2">2.7.13.3</ecNumber>
    </recommendedName>
</protein>
<dbReference type="SMART" id="SM00387">
    <property type="entry name" value="HATPase_c"/>
    <property type="match status" value="1"/>
</dbReference>
<feature type="domain" description="PAC" evidence="9">
    <location>
        <begin position="107"/>
        <end position="161"/>
    </location>
</feature>
<comment type="catalytic activity">
    <reaction evidence="1">
        <text>ATP + protein L-histidine = ADP + protein N-phospho-L-histidine.</text>
        <dbReference type="EC" id="2.7.13.3"/>
    </reaction>
</comment>
<reference evidence="10" key="1">
    <citation type="submission" date="2023-03" db="EMBL/GenBank/DDBJ databases">
        <title>Andean soil-derived lignocellulolytic bacterial consortium as a source of novel taxa and putative plastic-active enzymes.</title>
        <authorList>
            <person name="Diaz-Garcia L."/>
            <person name="Chuvochina M."/>
            <person name="Feuerriegel G."/>
            <person name="Bunk B."/>
            <person name="Sproer C."/>
            <person name="Streit W.R."/>
            <person name="Rodriguez L.M."/>
            <person name="Overmann J."/>
            <person name="Jimenez D.J."/>
        </authorList>
    </citation>
    <scope>NUCLEOTIDE SEQUENCE</scope>
    <source>
        <strain evidence="10">MAG 833</strain>
    </source>
</reference>
<dbReference type="GO" id="GO:0000155">
    <property type="term" value="F:phosphorelay sensor kinase activity"/>
    <property type="evidence" value="ECO:0007669"/>
    <property type="project" value="InterPro"/>
</dbReference>
<dbReference type="InterPro" id="IPR004358">
    <property type="entry name" value="Sig_transdc_His_kin-like_C"/>
</dbReference>
<evidence type="ECO:0000256" key="1">
    <source>
        <dbReference type="ARBA" id="ARBA00000085"/>
    </source>
</evidence>
<evidence type="ECO:0000256" key="2">
    <source>
        <dbReference type="ARBA" id="ARBA00012438"/>
    </source>
</evidence>
<dbReference type="NCBIfam" id="TIGR00229">
    <property type="entry name" value="sensory_box"/>
    <property type="match status" value="1"/>
</dbReference>
<dbReference type="Gene3D" id="3.40.50.2300">
    <property type="match status" value="1"/>
</dbReference>
<dbReference type="InterPro" id="IPR035965">
    <property type="entry name" value="PAS-like_dom_sf"/>
</dbReference>
<keyword evidence="10" id="KW-0418">Kinase</keyword>
<proteinExistence type="predicted"/>
<dbReference type="PROSITE" id="PS50109">
    <property type="entry name" value="HIS_KIN"/>
    <property type="match status" value="1"/>
</dbReference>
<dbReference type="InterPro" id="IPR000700">
    <property type="entry name" value="PAS-assoc_C"/>
</dbReference>
<dbReference type="InterPro" id="IPR003594">
    <property type="entry name" value="HATPase_dom"/>
</dbReference>
<dbReference type="InterPro" id="IPR036890">
    <property type="entry name" value="HATPase_C_sf"/>
</dbReference>
<dbReference type="PRINTS" id="PR00344">
    <property type="entry name" value="BCTRLSENSOR"/>
</dbReference>
<dbReference type="SMART" id="SM00448">
    <property type="entry name" value="REC"/>
    <property type="match status" value="1"/>
</dbReference>
<evidence type="ECO:0000256" key="4">
    <source>
        <dbReference type="PROSITE-ProRule" id="PRU00169"/>
    </source>
</evidence>
<evidence type="ECO:0000259" key="9">
    <source>
        <dbReference type="PROSITE" id="PS50113"/>
    </source>
</evidence>
<organism evidence="10 11">
    <name type="scientific">Candidatus Brevundimonas colombiensis</name>
    <dbReference type="NCBI Taxonomy" id="3121376"/>
    <lineage>
        <taxon>Bacteria</taxon>
        <taxon>Pseudomonadati</taxon>
        <taxon>Pseudomonadota</taxon>
        <taxon>Alphaproteobacteria</taxon>
        <taxon>Caulobacterales</taxon>
        <taxon>Caulobacteraceae</taxon>
        <taxon>Brevundimonas</taxon>
    </lineage>
</organism>
<feature type="modified residue" description="4-aspartylphosphate" evidence="4">
    <location>
        <position position="474"/>
    </location>
</feature>
<feature type="domain" description="Response regulatory" evidence="7">
    <location>
        <begin position="420"/>
        <end position="539"/>
    </location>
</feature>
<dbReference type="NCBIfam" id="NF010076">
    <property type="entry name" value="PRK13557.1"/>
    <property type="match status" value="1"/>
</dbReference>
<dbReference type="SUPFAM" id="SSF55874">
    <property type="entry name" value="ATPase domain of HSP90 chaperone/DNA topoisomerase II/histidine kinase"/>
    <property type="match status" value="1"/>
</dbReference>
<dbReference type="InterPro" id="IPR000014">
    <property type="entry name" value="PAS"/>
</dbReference>
<sequence length="559" mass="60544">MTDKSKDTIGGHEGPHLSHWRQSTITQPGFADQSDVFFAAIQMTRMPMIISDPRQPDNPIAFANNAFLDLTGYEEDEVVGRNCRFLQGPQTDRETVRELRDAVAAKRALAVEILNYRRDGSPFWNAVFMGPIFDEKGELLYFFASQLDVTRRRESEQVSRQAQKMEAIGQLTAGLAHDFNNLLQVVGGSLERISAAPDDVERVKRFVTVASTAADRGAKLTQQLLAFARRSRLEPKGVDLTELVSSISDLLDSAAGSKIELSLHLRRRLPRVMVDPVHLEMALLNVLVNARDASGHGGAVTVSTETLTLNGDAASRDLTPGDYVTLTVSDDGEGMPQHVLARATEPFFTTKPTGQGTGLGLAMAHGFAQQSGGRLEIESQPGDGTRVRMIFPVAAATDGPGDAPVSRFRPDAVDDDAPPRVLVVDDNAEIASLARDTLVETGYEVAVALSGEEGLELFETALAEDNPFDLVFTDVVMPGGVNGLVFAGQIRERSDTAAILMTTGYNDQMALDGPQAEAMDVLGKPYRRSELIDRVQTALRQGPRKGPGRRTSDFGPATA</sequence>
<evidence type="ECO:0000313" key="11">
    <source>
        <dbReference type="Proteomes" id="UP001213664"/>
    </source>
</evidence>
<dbReference type="InterPro" id="IPR011006">
    <property type="entry name" value="CheY-like_superfamily"/>
</dbReference>
<gene>
    <name evidence="10" type="ORF">P0Y50_11235</name>
</gene>
<evidence type="ECO:0000256" key="3">
    <source>
        <dbReference type="ARBA" id="ARBA00022553"/>
    </source>
</evidence>
<dbReference type="PROSITE" id="PS50112">
    <property type="entry name" value="PAS"/>
    <property type="match status" value="1"/>
</dbReference>
<evidence type="ECO:0000259" key="8">
    <source>
        <dbReference type="PROSITE" id="PS50112"/>
    </source>
</evidence>
<dbReference type="AlphaFoldDB" id="A0AAJ5X125"/>